<proteinExistence type="predicted"/>
<protein>
    <submittedName>
        <fullName evidence="1">Uncharacterized protein</fullName>
    </submittedName>
</protein>
<evidence type="ECO:0000313" key="2">
    <source>
        <dbReference type="Proteomes" id="UP001165960"/>
    </source>
</evidence>
<accession>A0ACC2SUQ8</accession>
<evidence type="ECO:0000313" key="1">
    <source>
        <dbReference type="EMBL" id="KAJ9066128.1"/>
    </source>
</evidence>
<organism evidence="1 2">
    <name type="scientific">Entomophthora muscae</name>
    <dbReference type="NCBI Taxonomy" id="34485"/>
    <lineage>
        <taxon>Eukaryota</taxon>
        <taxon>Fungi</taxon>
        <taxon>Fungi incertae sedis</taxon>
        <taxon>Zoopagomycota</taxon>
        <taxon>Entomophthoromycotina</taxon>
        <taxon>Entomophthoromycetes</taxon>
        <taxon>Entomophthorales</taxon>
        <taxon>Entomophthoraceae</taxon>
        <taxon>Entomophthora</taxon>
    </lineage>
</organism>
<name>A0ACC2SUQ8_9FUNG</name>
<comment type="caution">
    <text evidence="1">The sequence shown here is derived from an EMBL/GenBank/DDBJ whole genome shotgun (WGS) entry which is preliminary data.</text>
</comment>
<reference evidence="1" key="1">
    <citation type="submission" date="2022-04" db="EMBL/GenBank/DDBJ databases">
        <title>Genome of the entomopathogenic fungus Entomophthora muscae.</title>
        <authorList>
            <person name="Elya C."/>
            <person name="Lovett B.R."/>
            <person name="Lee E."/>
            <person name="Macias A.M."/>
            <person name="Hajek A.E."/>
            <person name="De Bivort B.L."/>
            <person name="Kasson M.T."/>
            <person name="De Fine Licht H.H."/>
            <person name="Stajich J.E."/>
        </authorList>
    </citation>
    <scope>NUCLEOTIDE SEQUENCE</scope>
    <source>
        <strain evidence="1">Berkeley</strain>
    </source>
</reference>
<dbReference type="EMBL" id="QTSX02004305">
    <property type="protein sequence ID" value="KAJ9066128.1"/>
    <property type="molecule type" value="Genomic_DNA"/>
</dbReference>
<dbReference type="Proteomes" id="UP001165960">
    <property type="component" value="Unassembled WGS sequence"/>
</dbReference>
<gene>
    <name evidence="1" type="ORF">DSO57_1012528</name>
</gene>
<keyword evidence="2" id="KW-1185">Reference proteome</keyword>
<sequence>MKGVSACLALPFTLSKKCVVGQLSSHPYFKNSAVKSHILPLRRLKSSSLSANELLSEANILSLEKKLISFSESSNSSWKFVGLKSNAAVLIPLCLVNGVPSILFTVRAAKMKHHPGEISFPGGRQDKLDSSTLETALRETKEEIGISPEEFDIVGRLPSLPDRKFTMKVHPFVGLLKRNLDLDESTGNVKGLVLSVDEVEACFTIPICQMINPIGISRWDSFRNTSVKIPRFITPSHIKDDVWGLTAYTLHQFLKTWFPEKFNPQ</sequence>